<accession>A0ABS7XIR9</accession>
<keyword evidence="2" id="KW-0808">Transferase</keyword>
<keyword evidence="2" id="KW-0489">Methyltransferase</keyword>
<dbReference type="SUPFAM" id="SSF53335">
    <property type="entry name" value="S-adenosyl-L-methionine-dependent methyltransferases"/>
    <property type="match status" value="1"/>
</dbReference>
<dbReference type="InterPro" id="IPR029063">
    <property type="entry name" value="SAM-dependent_MTases_sf"/>
</dbReference>
<comment type="caution">
    <text evidence="2">The sequence shown here is derived from an EMBL/GenBank/DDBJ whole genome shotgun (WGS) entry which is preliminary data.</text>
</comment>
<evidence type="ECO:0000313" key="3">
    <source>
        <dbReference type="Proteomes" id="UP001199314"/>
    </source>
</evidence>
<dbReference type="CDD" id="cd02440">
    <property type="entry name" value="AdoMet_MTases"/>
    <property type="match status" value="1"/>
</dbReference>
<feature type="domain" description="Methyltransferase" evidence="1">
    <location>
        <begin position="65"/>
        <end position="191"/>
    </location>
</feature>
<dbReference type="EMBL" id="JAIQZE010000007">
    <property type="protein sequence ID" value="MBZ9778868.1"/>
    <property type="molecule type" value="Genomic_DNA"/>
</dbReference>
<dbReference type="GO" id="GO:0032259">
    <property type="term" value="P:methylation"/>
    <property type="evidence" value="ECO:0007669"/>
    <property type="project" value="UniProtKB-KW"/>
</dbReference>
<proteinExistence type="predicted"/>
<name>A0ABS7XIR9_9FLAO</name>
<dbReference type="Proteomes" id="UP001199314">
    <property type="component" value="Unassembled WGS sequence"/>
</dbReference>
<dbReference type="Pfam" id="PF13847">
    <property type="entry name" value="Methyltransf_31"/>
    <property type="match status" value="1"/>
</dbReference>
<dbReference type="InterPro" id="IPR025714">
    <property type="entry name" value="Methyltranfer_dom"/>
</dbReference>
<dbReference type="GO" id="GO:0008168">
    <property type="term" value="F:methyltransferase activity"/>
    <property type="evidence" value="ECO:0007669"/>
    <property type="project" value="UniProtKB-KW"/>
</dbReference>
<reference evidence="3" key="1">
    <citation type="submission" date="2023-07" db="EMBL/GenBank/DDBJ databases">
        <title>Novel species isolated from saline lakes on Tibetan Plateau.</title>
        <authorList>
            <person name="Lu H."/>
        </authorList>
    </citation>
    <scope>NUCLEOTIDE SEQUENCE [LARGE SCALE GENOMIC DNA]</scope>
    <source>
        <strain evidence="3">CAK8W</strain>
    </source>
</reference>
<dbReference type="RefSeq" id="WP_224461219.1">
    <property type="nucleotide sequence ID" value="NZ_JAIQZE010000007.1"/>
</dbReference>
<evidence type="ECO:0000259" key="1">
    <source>
        <dbReference type="Pfam" id="PF13847"/>
    </source>
</evidence>
<organism evidence="2 3">
    <name type="scientific">Psychroflexus longus</name>
    <dbReference type="NCBI Taxonomy" id="2873596"/>
    <lineage>
        <taxon>Bacteria</taxon>
        <taxon>Pseudomonadati</taxon>
        <taxon>Bacteroidota</taxon>
        <taxon>Flavobacteriia</taxon>
        <taxon>Flavobacteriales</taxon>
        <taxon>Flavobacteriaceae</taxon>
        <taxon>Psychroflexus</taxon>
    </lineage>
</organism>
<keyword evidence="3" id="KW-1185">Reference proteome</keyword>
<evidence type="ECO:0000313" key="2">
    <source>
        <dbReference type="EMBL" id="MBZ9778868.1"/>
    </source>
</evidence>
<sequence>MNPKSSYKDIFGLALESFYTHQDKTSIKVHNEDFYDDEIPVEYLFRTYQQMPELEQIALDLCKGRILDVGCCSGSHSLVLKSRELEVLPIDISPKSIKICNKRGLKEAKCLDFFELENEKFDTILLLMNGIGIAQTLDNLDFFFEKLECLMHPNGQVLLDSSDLVFLYENELDETDDYYGQMTYKISYKKSVSNAFQWLYLDFDLLKKEASKRGFLCELMFEDEHYGFLAKLKFN</sequence>
<gene>
    <name evidence="2" type="ORF">LB452_08025</name>
</gene>
<protein>
    <submittedName>
        <fullName evidence="2">Class I SAM-dependent methyltransferase</fullName>
    </submittedName>
</protein>
<dbReference type="Gene3D" id="3.40.50.150">
    <property type="entry name" value="Vaccinia Virus protein VP39"/>
    <property type="match status" value="1"/>
</dbReference>